<keyword evidence="2" id="KW-0347">Helicase</keyword>
<evidence type="ECO:0000313" key="3">
    <source>
        <dbReference type="Proteomes" id="UP000015354"/>
    </source>
</evidence>
<dbReference type="GO" id="GO:0004386">
    <property type="term" value="F:helicase activity"/>
    <property type="evidence" value="ECO:0007669"/>
    <property type="project" value="UniProtKB-KW"/>
</dbReference>
<gene>
    <name evidence="2" type="ORF">STCU_01037</name>
</gene>
<accession>S9UXQ6</accession>
<keyword evidence="3" id="KW-1185">Reference proteome</keyword>
<keyword evidence="2" id="KW-0547">Nucleotide-binding</keyword>
<sequence length="354" mass="39799">MAAKPLLDDEALLEQRSLAVLRQLQEICCKNELYGQLEFMMGHSTNAEEYYDDVDGLVELYMEKTQAFDEQQVSATEGKAADAEKQKEAFVVDAFESAINGEASEEEPDIPHENLRRLYHTLHAALDASNLETGLAVGALEAAAQQRKVEEEEARAREQLSAAEAERLTATTATRRAAMKVSPEEMFRMAQHVRSGLADEAELLTLQQEDDGGAEVAVELNESEPKFLQRLGLRSMRRRINYRALLPSEQLRNARTTLQRQSVLDRLAQRQQGDTSNMNSMELAAVQQLKINADRRIIHRRAQQQQEQQQQAGEEEAAVASPVADGGLLHTELDEKLEEHSFARRTCPRTCRRG</sequence>
<feature type="region of interest" description="Disordered" evidence="1">
    <location>
        <begin position="301"/>
        <end position="322"/>
    </location>
</feature>
<organism evidence="2 3">
    <name type="scientific">Strigomonas culicis</name>
    <dbReference type="NCBI Taxonomy" id="28005"/>
    <lineage>
        <taxon>Eukaryota</taxon>
        <taxon>Discoba</taxon>
        <taxon>Euglenozoa</taxon>
        <taxon>Kinetoplastea</taxon>
        <taxon>Metakinetoplastina</taxon>
        <taxon>Trypanosomatida</taxon>
        <taxon>Trypanosomatidae</taxon>
        <taxon>Strigomonadinae</taxon>
        <taxon>Strigomonas</taxon>
    </lineage>
</organism>
<feature type="compositionally biased region" description="Low complexity" evidence="1">
    <location>
        <begin position="303"/>
        <end position="312"/>
    </location>
</feature>
<keyword evidence="2" id="KW-0378">Hydrolase</keyword>
<reference evidence="2 3" key="1">
    <citation type="journal article" date="2013" name="PLoS ONE">
        <title>Predicting the Proteins of Angomonas deanei, Strigomonas culicis and Their Respective Endosymbionts Reveals New Aspects of the Trypanosomatidae Family.</title>
        <authorList>
            <person name="Motta M.C."/>
            <person name="Martins A.C."/>
            <person name="de Souza S.S."/>
            <person name="Catta-Preta C.M."/>
            <person name="Silva R."/>
            <person name="Klein C.C."/>
            <person name="de Almeida L.G."/>
            <person name="de Lima Cunha O."/>
            <person name="Ciapina L.P."/>
            <person name="Brocchi M."/>
            <person name="Colabardini A.C."/>
            <person name="de Araujo Lima B."/>
            <person name="Machado C.R."/>
            <person name="de Almeida Soares C.M."/>
            <person name="Probst C.M."/>
            <person name="de Menezes C.B."/>
            <person name="Thompson C.E."/>
            <person name="Bartholomeu D.C."/>
            <person name="Gradia D.F."/>
            <person name="Pavoni D.P."/>
            <person name="Grisard E.C."/>
            <person name="Fantinatti-Garboggini F."/>
            <person name="Marchini F.K."/>
            <person name="Rodrigues-Luiz G.F."/>
            <person name="Wagner G."/>
            <person name="Goldman G.H."/>
            <person name="Fietto J.L."/>
            <person name="Elias M.C."/>
            <person name="Goldman M.H."/>
            <person name="Sagot M.F."/>
            <person name="Pereira M."/>
            <person name="Stoco P.H."/>
            <person name="de Mendonca-Neto R.P."/>
            <person name="Teixeira S.M."/>
            <person name="Maciel T.E."/>
            <person name="de Oliveira Mendes T.A."/>
            <person name="Urmenyi T.P."/>
            <person name="de Souza W."/>
            <person name="Schenkman S."/>
            <person name="de Vasconcelos A.T."/>
        </authorList>
    </citation>
    <scope>NUCLEOTIDE SEQUENCE [LARGE SCALE GENOMIC DNA]</scope>
</reference>
<keyword evidence="2" id="KW-0067">ATP-binding</keyword>
<name>S9UXQ6_9TRYP</name>
<dbReference type="EMBL" id="ATMH01001037">
    <property type="protein sequence ID" value="EPY35637.1"/>
    <property type="molecule type" value="Genomic_DNA"/>
</dbReference>
<proteinExistence type="predicted"/>
<protein>
    <submittedName>
        <fullName evidence="2">Pre-mRNA splicing factor ATP-dependent RNA helicase</fullName>
    </submittedName>
</protein>
<dbReference type="Proteomes" id="UP000015354">
    <property type="component" value="Unassembled WGS sequence"/>
</dbReference>
<dbReference type="OrthoDB" id="278468at2759"/>
<comment type="caution">
    <text evidence="2">The sequence shown here is derived from an EMBL/GenBank/DDBJ whole genome shotgun (WGS) entry which is preliminary data.</text>
</comment>
<dbReference type="AlphaFoldDB" id="S9UXQ6"/>
<evidence type="ECO:0000256" key="1">
    <source>
        <dbReference type="SAM" id="MobiDB-lite"/>
    </source>
</evidence>
<evidence type="ECO:0000313" key="2">
    <source>
        <dbReference type="EMBL" id="EPY35637.1"/>
    </source>
</evidence>